<dbReference type="OrthoDB" id="292913at2"/>
<evidence type="ECO:0000256" key="3">
    <source>
        <dbReference type="ARBA" id="ARBA00023180"/>
    </source>
</evidence>
<dbReference type="InterPro" id="IPR011043">
    <property type="entry name" value="Gal_Oxase/kelch_b-propeller"/>
</dbReference>
<dbReference type="NCBIfam" id="TIGR04534">
    <property type="entry name" value="ELWxxDGT_rpt"/>
    <property type="match status" value="3"/>
</dbReference>
<dbReference type="InterPro" id="IPR030916">
    <property type="entry name" value="ELWxxDGT_rpt"/>
</dbReference>
<dbReference type="InterPro" id="IPR028994">
    <property type="entry name" value="Integrin_alpha_N"/>
</dbReference>
<dbReference type="InterPro" id="IPR007280">
    <property type="entry name" value="Peptidase_C_arc/bac"/>
</dbReference>
<dbReference type="Pfam" id="PF17963">
    <property type="entry name" value="Big_9"/>
    <property type="match status" value="1"/>
</dbReference>
<dbReference type="AlphaFoldDB" id="A0A5C5WK56"/>
<sequence length="947" mass="99472">MGSTAFFTANLGESGSELWKSDGTEAGTTLVRDIRVGRDSSRVGSLTNVGGMLYFTANDGTTGPELWTSDGTAAGTTLVTDIFSGIWSSRPSYLTNVGGTLYFRADDRINGSELWTSDGTAAGTTFVSDIRVGRGGSNSRYLTNVGGTLYFTANDGTNGYELWTSDGTAAGTTLVSDINAGSADSSPSYLTNVGGVLYFRAKDNDFGNGLWRVDQSDQTAERISDLSNDSPQVDSVFGDGEMLFVVGITDEFGTELYFPTESDDDDQIVESIPLAEGTVSGELETLLGGETDVDMYSFSGSAGEVFDIDVDRPSGELDSALRIFDAAGTQVAFSDNDVGLGPEFSSLEAYLRFTAPSTGTYYVAVTRSSNLTFNANDGSGDQIQDASTDEAYDLVFERLGLTAVDDTALTPENTATVISVSANDFPNGHTVLVGFEDGTDGTVTDNGNGTLTYTPDSGFIRIDTFDYSIALASAELVSSRPSNGDRIGYSVDIDGDYAILGAYLDDRSRATDAGSTFLYRRIGATGWQQIDQLVGDSDPRTHFGWSVAIDGDTVVVGAQQDEDNGFQAGAIYVYDFDVTGATFQAKLTGSDTIKRDKFGRSVDISGDTIVVGASTADPVGSASGAAYVFNRDGLGVWTQAKKLTGSTQGAGDRFGQSVSISGDMVAVGAFRHDGTGNDSGAVYLFERNQLGTENWGEIKAITASDAAAGDQFGYSVSVDGTTVAVGAPLDDTGSSNQLGSVYVLSQNEGGSNNWGQVAKLLADDGVAGDRLGTSVAFDGNRLVAGSPQADGGGNASGRAYLFEKTGGVWDQTRVLVNDEVTTADQYGIAVGLSGDVAVIGSWLDNRPANNSGGAYVFDLQTDTATVTVTVASAPPELPLRQHRSDMLSLSSEAAEPIVLAQRQRQPLTAVQFHARDRVFAASLNAADDEELESYLIDIATQRLHASF</sequence>
<evidence type="ECO:0000256" key="2">
    <source>
        <dbReference type="ARBA" id="ARBA00022737"/>
    </source>
</evidence>
<organism evidence="5 6">
    <name type="scientific">Rubripirellula amarantea</name>
    <dbReference type="NCBI Taxonomy" id="2527999"/>
    <lineage>
        <taxon>Bacteria</taxon>
        <taxon>Pseudomonadati</taxon>
        <taxon>Planctomycetota</taxon>
        <taxon>Planctomycetia</taxon>
        <taxon>Pirellulales</taxon>
        <taxon>Pirellulaceae</taxon>
        <taxon>Rubripirellula</taxon>
    </lineage>
</organism>
<dbReference type="InterPro" id="IPR013519">
    <property type="entry name" value="Int_alpha_beta-p"/>
</dbReference>
<accession>A0A5C5WK56</accession>
<dbReference type="Pfam" id="PF14312">
    <property type="entry name" value="FG-GAP_2"/>
    <property type="match status" value="7"/>
</dbReference>
<dbReference type="PANTHER" id="PTHR36220">
    <property type="entry name" value="UNNAMED PRODUCT"/>
    <property type="match status" value="1"/>
</dbReference>
<dbReference type="Gene3D" id="2.60.120.380">
    <property type="match status" value="1"/>
</dbReference>
<feature type="domain" description="Peptidase C-terminal archaeal/bacterial" evidence="4">
    <location>
        <begin position="292"/>
        <end position="366"/>
    </location>
</feature>
<dbReference type="SUPFAM" id="SSF50965">
    <property type="entry name" value="Galactose oxidase, central domain"/>
    <property type="match status" value="1"/>
</dbReference>
<keyword evidence="6" id="KW-1185">Reference proteome</keyword>
<keyword evidence="2" id="KW-0677">Repeat</keyword>
<keyword evidence="1" id="KW-0732">Signal</keyword>
<dbReference type="Gene3D" id="2.130.10.130">
    <property type="entry name" value="Integrin alpha, N-terminal"/>
    <property type="match status" value="2"/>
</dbReference>
<comment type="caution">
    <text evidence="5">The sequence shown here is derived from an EMBL/GenBank/DDBJ whole genome shotgun (WGS) entry which is preliminary data.</text>
</comment>
<dbReference type="EMBL" id="SJPI01000002">
    <property type="protein sequence ID" value="TWT50391.1"/>
    <property type="molecule type" value="Genomic_DNA"/>
</dbReference>
<dbReference type="InterPro" id="IPR013517">
    <property type="entry name" value="FG-GAP"/>
</dbReference>
<proteinExistence type="predicted"/>
<name>A0A5C5WK56_9BACT</name>
<dbReference type="Pfam" id="PF04151">
    <property type="entry name" value="PPC"/>
    <property type="match status" value="1"/>
</dbReference>
<dbReference type="PROSITE" id="PS51470">
    <property type="entry name" value="FG_GAP"/>
    <property type="match status" value="3"/>
</dbReference>
<dbReference type="Gene3D" id="2.60.40.2810">
    <property type="match status" value="1"/>
</dbReference>
<dbReference type="SUPFAM" id="SSF82171">
    <property type="entry name" value="DPP6 N-terminal domain-like"/>
    <property type="match status" value="1"/>
</dbReference>
<dbReference type="RefSeq" id="WP_146515629.1">
    <property type="nucleotide sequence ID" value="NZ_SJPI01000002.1"/>
</dbReference>
<evidence type="ECO:0000313" key="5">
    <source>
        <dbReference type="EMBL" id="TWT50391.1"/>
    </source>
</evidence>
<gene>
    <name evidence="5" type="ORF">Pla22_31330</name>
</gene>
<evidence type="ECO:0000256" key="1">
    <source>
        <dbReference type="ARBA" id="ARBA00022729"/>
    </source>
</evidence>
<evidence type="ECO:0000313" key="6">
    <source>
        <dbReference type="Proteomes" id="UP000316598"/>
    </source>
</evidence>
<dbReference type="SMART" id="SM00191">
    <property type="entry name" value="Int_alpha"/>
    <property type="match status" value="5"/>
</dbReference>
<reference evidence="5 6" key="1">
    <citation type="submission" date="2019-02" db="EMBL/GenBank/DDBJ databases">
        <title>Deep-cultivation of Planctomycetes and their phenomic and genomic characterization uncovers novel biology.</title>
        <authorList>
            <person name="Wiegand S."/>
            <person name="Jogler M."/>
            <person name="Boedeker C."/>
            <person name="Pinto D."/>
            <person name="Vollmers J."/>
            <person name="Rivas-Marin E."/>
            <person name="Kohn T."/>
            <person name="Peeters S.H."/>
            <person name="Heuer A."/>
            <person name="Rast P."/>
            <person name="Oberbeckmann S."/>
            <person name="Bunk B."/>
            <person name="Jeske O."/>
            <person name="Meyerdierks A."/>
            <person name="Storesund J.E."/>
            <person name="Kallscheuer N."/>
            <person name="Luecker S."/>
            <person name="Lage O.M."/>
            <person name="Pohl T."/>
            <person name="Merkel B.J."/>
            <person name="Hornburger P."/>
            <person name="Mueller R.-W."/>
            <person name="Bruemmer F."/>
            <person name="Labrenz M."/>
            <person name="Spormann A.M."/>
            <person name="Op Den Camp H."/>
            <person name="Overmann J."/>
            <person name="Amann R."/>
            <person name="Jetten M.S.M."/>
            <person name="Mascher T."/>
            <person name="Medema M.H."/>
            <person name="Devos D.P."/>
            <person name="Kaster A.-K."/>
            <person name="Ovreas L."/>
            <person name="Rohde M."/>
            <person name="Galperin M.Y."/>
            <person name="Jogler C."/>
        </authorList>
    </citation>
    <scope>NUCLEOTIDE SEQUENCE [LARGE SCALE GENOMIC DNA]</scope>
    <source>
        <strain evidence="5 6">Pla22</strain>
    </source>
</reference>
<evidence type="ECO:0000259" key="4">
    <source>
        <dbReference type="Pfam" id="PF04151"/>
    </source>
</evidence>
<dbReference type="Proteomes" id="UP000316598">
    <property type="component" value="Unassembled WGS sequence"/>
</dbReference>
<dbReference type="PANTHER" id="PTHR36220:SF1">
    <property type="entry name" value="GAMMA TUBULIN COMPLEX COMPONENT C-TERMINAL DOMAIN-CONTAINING PROTEIN"/>
    <property type="match status" value="1"/>
</dbReference>
<protein>
    <recommendedName>
        <fullName evidence="4">Peptidase C-terminal archaeal/bacterial domain-containing protein</fullName>
    </recommendedName>
</protein>
<keyword evidence="3" id="KW-0325">Glycoprotein</keyword>